<keyword evidence="13 14" id="KW-0472">Membrane</keyword>
<dbReference type="SUPFAM" id="SSF47384">
    <property type="entry name" value="Homodimeric domain of signal transducing histidine kinase"/>
    <property type="match status" value="1"/>
</dbReference>
<dbReference type="Gene3D" id="1.10.287.130">
    <property type="match status" value="1"/>
</dbReference>
<dbReference type="Gene3D" id="6.10.340.10">
    <property type="match status" value="1"/>
</dbReference>
<dbReference type="CDD" id="cd00075">
    <property type="entry name" value="HATPase"/>
    <property type="match status" value="1"/>
</dbReference>
<keyword evidence="11 14" id="KW-1133">Transmembrane helix</keyword>
<dbReference type="PROSITE" id="PS50109">
    <property type="entry name" value="HIS_KIN"/>
    <property type="match status" value="1"/>
</dbReference>
<dbReference type="InterPro" id="IPR005467">
    <property type="entry name" value="His_kinase_dom"/>
</dbReference>
<evidence type="ECO:0000256" key="2">
    <source>
        <dbReference type="ARBA" id="ARBA00004651"/>
    </source>
</evidence>
<dbReference type="SUPFAM" id="SSF55874">
    <property type="entry name" value="ATPase domain of HSP90 chaperone/DNA topoisomerase II/histidine kinase"/>
    <property type="match status" value="1"/>
</dbReference>
<organism evidence="17 18">
    <name type="scientific">Desulfosporosinus acididurans</name>
    <dbReference type="NCBI Taxonomy" id="476652"/>
    <lineage>
        <taxon>Bacteria</taxon>
        <taxon>Bacillati</taxon>
        <taxon>Bacillota</taxon>
        <taxon>Clostridia</taxon>
        <taxon>Eubacteriales</taxon>
        <taxon>Desulfitobacteriaceae</taxon>
        <taxon>Desulfosporosinus</taxon>
    </lineage>
</organism>
<dbReference type="PATRIC" id="fig|476652.3.peg.4114"/>
<dbReference type="InterPro" id="IPR003594">
    <property type="entry name" value="HATPase_dom"/>
</dbReference>
<keyword evidence="10" id="KW-0067">ATP-binding</keyword>
<evidence type="ECO:0000256" key="13">
    <source>
        <dbReference type="ARBA" id="ARBA00023136"/>
    </source>
</evidence>
<dbReference type="PANTHER" id="PTHR45528:SF1">
    <property type="entry name" value="SENSOR HISTIDINE KINASE CPXA"/>
    <property type="match status" value="1"/>
</dbReference>
<protein>
    <recommendedName>
        <fullName evidence="3">histidine kinase</fullName>
        <ecNumber evidence="3">2.7.13.3</ecNumber>
    </recommendedName>
</protein>
<keyword evidence="4" id="KW-1003">Cell membrane</keyword>
<dbReference type="CDD" id="cd00082">
    <property type="entry name" value="HisKA"/>
    <property type="match status" value="1"/>
</dbReference>
<evidence type="ECO:0000256" key="9">
    <source>
        <dbReference type="ARBA" id="ARBA00022777"/>
    </source>
</evidence>
<proteinExistence type="predicted"/>
<dbReference type="InterPro" id="IPR003660">
    <property type="entry name" value="HAMP_dom"/>
</dbReference>
<evidence type="ECO:0000256" key="1">
    <source>
        <dbReference type="ARBA" id="ARBA00000085"/>
    </source>
</evidence>
<evidence type="ECO:0000259" key="15">
    <source>
        <dbReference type="PROSITE" id="PS50109"/>
    </source>
</evidence>
<keyword evidence="8" id="KW-0547">Nucleotide-binding</keyword>
<reference evidence="17 18" key="1">
    <citation type="submission" date="2015-06" db="EMBL/GenBank/DDBJ databases">
        <title>Draft genome of the moderately acidophilic sulfate reducer Candidatus Desulfosporosinus acididurans strain M1.</title>
        <authorList>
            <person name="Poehlein A."/>
            <person name="Petzsch P."/>
            <person name="Johnson B.D."/>
            <person name="Schloemann M."/>
            <person name="Daniel R."/>
            <person name="Muehling M."/>
        </authorList>
    </citation>
    <scope>NUCLEOTIDE SEQUENCE [LARGE SCALE GENOMIC DNA]</scope>
    <source>
        <strain evidence="17 18">M1</strain>
    </source>
</reference>
<feature type="transmembrane region" description="Helical" evidence="14">
    <location>
        <begin position="20"/>
        <end position="41"/>
    </location>
</feature>
<feature type="transmembrane region" description="Helical" evidence="14">
    <location>
        <begin position="196"/>
        <end position="215"/>
    </location>
</feature>
<keyword evidence="7 14" id="KW-0812">Transmembrane</keyword>
<keyword evidence="5" id="KW-0597">Phosphoprotein</keyword>
<keyword evidence="6 17" id="KW-0808">Transferase</keyword>
<dbReference type="FunFam" id="3.30.565.10:FF:000006">
    <property type="entry name" value="Sensor histidine kinase WalK"/>
    <property type="match status" value="1"/>
</dbReference>
<dbReference type="Gene3D" id="3.30.565.10">
    <property type="entry name" value="Histidine kinase-like ATPase, C-terminal domain"/>
    <property type="match status" value="1"/>
</dbReference>
<dbReference type="CDD" id="cd06225">
    <property type="entry name" value="HAMP"/>
    <property type="match status" value="1"/>
</dbReference>
<evidence type="ECO:0000313" key="18">
    <source>
        <dbReference type="Proteomes" id="UP000036356"/>
    </source>
</evidence>
<dbReference type="Pfam" id="PF02518">
    <property type="entry name" value="HATPase_c"/>
    <property type="match status" value="1"/>
</dbReference>
<evidence type="ECO:0000256" key="7">
    <source>
        <dbReference type="ARBA" id="ARBA00022692"/>
    </source>
</evidence>
<dbReference type="PANTHER" id="PTHR45528">
    <property type="entry name" value="SENSOR HISTIDINE KINASE CPXA"/>
    <property type="match status" value="1"/>
</dbReference>
<dbReference type="InterPro" id="IPR036097">
    <property type="entry name" value="HisK_dim/P_sf"/>
</dbReference>
<dbReference type="GO" id="GO:0005524">
    <property type="term" value="F:ATP binding"/>
    <property type="evidence" value="ECO:0007669"/>
    <property type="project" value="UniProtKB-KW"/>
</dbReference>
<evidence type="ECO:0000259" key="16">
    <source>
        <dbReference type="PROSITE" id="PS50885"/>
    </source>
</evidence>
<evidence type="ECO:0000256" key="3">
    <source>
        <dbReference type="ARBA" id="ARBA00012438"/>
    </source>
</evidence>
<evidence type="ECO:0000256" key="6">
    <source>
        <dbReference type="ARBA" id="ARBA00022679"/>
    </source>
</evidence>
<accession>A0A0J1FL62</accession>
<name>A0A0J1FL62_9FIRM</name>
<dbReference type="GO" id="GO:0000155">
    <property type="term" value="F:phosphorelay sensor kinase activity"/>
    <property type="evidence" value="ECO:0007669"/>
    <property type="project" value="InterPro"/>
</dbReference>
<keyword evidence="12" id="KW-0902">Two-component regulatory system</keyword>
<sequence length="500" mass="56208">MQDESNKTDWKNSLTTKLLVRFWLSLLLVSLIMGVIQYQALNSFLMRGETQDLQTQIGSFNVNQLKLWLDHEQQFPKAWQSLSPGVVIGFFSPEKKLEGIFSREVVKTKNPYVLEKSFFRKQISKDKLRTNVILTSPKGIRYRVITGPIYLNQETGASVTGQMSKQVSTNILIGYATLSAPLTQINNILYHQFQVFLISTLFILVFGGLLTLYILKKPLLPLSRMSEISGKIAAGNYALRIPEEPAASEIVHLRSVLNQMLDTLNQSLTTETEAKEQMARFIGDASHELRTPLTSIRGFLEILLRDPETDSETLAAAHKSMLTETERLIHLTKDLLTLNRLANQIDNDPLVKPETIVQDVLPEVLPLLNSLLGDRTLDIHGDEISLPVEPGELKQILYNLVHNAIQHTSVNGKISIKTETNDKARYLYVSDNGEGIAPQDLPYIFERLYRGSRSRERKGGSGAGLGLAIVHEFINLRRGKIDVESKLGKGTTFIISFPKE</sequence>
<dbReference type="SMART" id="SM00388">
    <property type="entry name" value="HisKA"/>
    <property type="match status" value="1"/>
</dbReference>
<evidence type="ECO:0000256" key="8">
    <source>
        <dbReference type="ARBA" id="ARBA00022741"/>
    </source>
</evidence>
<dbReference type="InterPro" id="IPR004358">
    <property type="entry name" value="Sig_transdc_His_kin-like_C"/>
</dbReference>
<dbReference type="GO" id="GO:0005886">
    <property type="term" value="C:plasma membrane"/>
    <property type="evidence" value="ECO:0007669"/>
    <property type="project" value="UniProtKB-SubCell"/>
</dbReference>
<feature type="domain" description="HAMP" evidence="16">
    <location>
        <begin position="221"/>
        <end position="269"/>
    </location>
</feature>
<dbReference type="InterPro" id="IPR003661">
    <property type="entry name" value="HisK_dim/P_dom"/>
</dbReference>
<gene>
    <name evidence="17" type="primary">phoR_7</name>
    <name evidence="17" type="ORF">DEAC_c38870</name>
</gene>
<dbReference type="Pfam" id="PF00512">
    <property type="entry name" value="HisKA"/>
    <property type="match status" value="1"/>
</dbReference>
<dbReference type="RefSeq" id="WP_047811657.1">
    <property type="nucleotide sequence ID" value="NZ_LDZY01000016.1"/>
</dbReference>
<dbReference type="PRINTS" id="PR00344">
    <property type="entry name" value="BCTRLSENSOR"/>
</dbReference>
<dbReference type="InterPro" id="IPR050398">
    <property type="entry name" value="HssS/ArlS-like"/>
</dbReference>
<dbReference type="InterPro" id="IPR036890">
    <property type="entry name" value="HATPase_C_sf"/>
</dbReference>
<evidence type="ECO:0000256" key="5">
    <source>
        <dbReference type="ARBA" id="ARBA00022553"/>
    </source>
</evidence>
<comment type="catalytic activity">
    <reaction evidence="1">
        <text>ATP + protein L-histidine = ADP + protein N-phospho-L-histidine.</text>
        <dbReference type="EC" id="2.7.13.3"/>
    </reaction>
</comment>
<dbReference type="FunFam" id="1.10.287.130:FF:000001">
    <property type="entry name" value="Two-component sensor histidine kinase"/>
    <property type="match status" value="1"/>
</dbReference>
<dbReference type="Proteomes" id="UP000036356">
    <property type="component" value="Unassembled WGS sequence"/>
</dbReference>
<dbReference type="PROSITE" id="PS50885">
    <property type="entry name" value="HAMP"/>
    <property type="match status" value="1"/>
</dbReference>
<comment type="caution">
    <text evidence="17">The sequence shown here is derived from an EMBL/GenBank/DDBJ whole genome shotgun (WGS) entry which is preliminary data.</text>
</comment>
<dbReference type="AlphaFoldDB" id="A0A0J1FL62"/>
<dbReference type="EC" id="2.7.13.3" evidence="3"/>
<feature type="domain" description="Histidine kinase" evidence="15">
    <location>
        <begin position="284"/>
        <end position="500"/>
    </location>
</feature>
<evidence type="ECO:0000313" key="17">
    <source>
        <dbReference type="EMBL" id="KLU64254.1"/>
    </source>
</evidence>
<evidence type="ECO:0000256" key="14">
    <source>
        <dbReference type="SAM" id="Phobius"/>
    </source>
</evidence>
<keyword evidence="18" id="KW-1185">Reference proteome</keyword>
<dbReference type="EMBL" id="LDZY01000016">
    <property type="protein sequence ID" value="KLU64254.1"/>
    <property type="molecule type" value="Genomic_DNA"/>
</dbReference>
<dbReference type="SMART" id="SM00387">
    <property type="entry name" value="HATPase_c"/>
    <property type="match status" value="1"/>
</dbReference>
<comment type="subcellular location">
    <subcellularLocation>
        <location evidence="2">Cell membrane</location>
        <topology evidence="2">Multi-pass membrane protein</topology>
    </subcellularLocation>
</comment>
<evidence type="ECO:0000256" key="4">
    <source>
        <dbReference type="ARBA" id="ARBA00022475"/>
    </source>
</evidence>
<evidence type="ECO:0000256" key="11">
    <source>
        <dbReference type="ARBA" id="ARBA00022989"/>
    </source>
</evidence>
<dbReference type="SUPFAM" id="SSF158472">
    <property type="entry name" value="HAMP domain-like"/>
    <property type="match status" value="1"/>
</dbReference>
<keyword evidence="9" id="KW-0418">Kinase</keyword>
<dbReference type="STRING" id="476652.DEAC_c38870"/>
<evidence type="ECO:0000256" key="10">
    <source>
        <dbReference type="ARBA" id="ARBA00022840"/>
    </source>
</evidence>
<evidence type="ECO:0000256" key="12">
    <source>
        <dbReference type="ARBA" id="ARBA00023012"/>
    </source>
</evidence>